<dbReference type="PROSITE" id="PS00010">
    <property type="entry name" value="ASX_HYDROXYL"/>
    <property type="match status" value="1"/>
</dbReference>
<evidence type="ECO:0000256" key="2">
    <source>
        <dbReference type="ARBA" id="ARBA00022525"/>
    </source>
</evidence>
<dbReference type="PROSITE" id="PS01186">
    <property type="entry name" value="EGF_2"/>
    <property type="match status" value="1"/>
</dbReference>
<comment type="caution">
    <text evidence="14">The sequence shown here is derived from an EMBL/GenBank/DDBJ whole genome shotgun (WGS) entry which is preliminary data.</text>
</comment>
<dbReference type="CDD" id="cd00109">
    <property type="entry name" value="Kunitz-type"/>
    <property type="match status" value="8"/>
</dbReference>
<feature type="domain" description="BPTI/Kunitz inhibitor" evidence="13">
    <location>
        <begin position="804"/>
        <end position="861"/>
    </location>
</feature>
<dbReference type="GO" id="GO:0005615">
    <property type="term" value="C:extracellular space"/>
    <property type="evidence" value="ECO:0007669"/>
    <property type="project" value="TreeGrafter"/>
</dbReference>
<evidence type="ECO:0000256" key="8">
    <source>
        <dbReference type="ARBA" id="ARBA00022900"/>
    </source>
</evidence>
<feature type="domain" description="BPTI/Kunitz inhibitor" evidence="13">
    <location>
        <begin position="1001"/>
        <end position="1052"/>
    </location>
</feature>
<dbReference type="FunFam" id="2.10.25.10:FF:000038">
    <property type="entry name" value="Fibrillin 2"/>
    <property type="match status" value="1"/>
</dbReference>
<feature type="chain" id="PRO_5041261007" description="Kunitz/Bovine pancreatic trypsin inhibitor domain protein" evidence="11">
    <location>
        <begin position="18"/>
        <end position="1214"/>
    </location>
</feature>
<dbReference type="InterPro" id="IPR018097">
    <property type="entry name" value="EGF_Ca-bd_CS"/>
</dbReference>
<evidence type="ECO:0000256" key="5">
    <source>
        <dbReference type="ARBA" id="ARBA00022690"/>
    </source>
</evidence>
<dbReference type="InterPro" id="IPR000152">
    <property type="entry name" value="EGF-type_Asp/Asn_hydroxyl_site"/>
</dbReference>
<feature type="domain" description="BPTI/Kunitz inhibitor" evidence="13">
    <location>
        <begin position="455"/>
        <end position="515"/>
    </location>
</feature>
<keyword evidence="9" id="KW-1015">Disulfide bond</keyword>
<dbReference type="PRINTS" id="PR00759">
    <property type="entry name" value="BASICPTASE"/>
</dbReference>
<evidence type="ECO:0000313" key="14">
    <source>
        <dbReference type="EMBL" id="KAK0411622.1"/>
    </source>
</evidence>
<feature type="domain" description="BPTI/Kunitz inhibitor" evidence="13">
    <location>
        <begin position="741"/>
        <end position="791"/>
    </location>
</feature>
<dbReference type="PROSITE" id="PS01187">
    <property type="entry name" value="EGF_CA"/>
    <property type="match status" value="1"/>
</dbReference>
<dbReference type="PANTHER" id="PTHR10083:SF217">
    <property type="entry name" value="BOOPHILIN-H2"/>
    <property type="match status" value="1"/>
</dbReference>
<dbReference type="InterPro" id="IPR000742">
    <property type="entry name" value="EGF"/>
</dbReference>
<feature type="domain" description="EGF-like" evidence="12">
    <location>
        <begin position="164"/>
        <end position="204"/>
    </location>
</feature>
<dbReference type="InterPro" id="IPR001881">
    <property type="entry name" value="EGF-like_Ca-bd_dom"/>
</dbReference>
<dbReference type="SMART" id="SM00181">
    <property type="entry name" value="EGF"/>
    <property type="match status" value="2"/>
</dbReference>
<keyword evidence="7" id="KW-0677">Repeat</keyword>
<evidence type="ECO:0000259" key="12">
    <source>
        <dbReference type="PROSITE" id="PS50026"/>
    </source>
</evidence>
<dbReference type="InterPro" id="IPR036880">
    <property type="entry name" value="Kunitz_BPTI_sf"/>
</dbReference>
<evidence type="ECO:0000256" key="3">
    <source>
        <dbReference type="ARBA" id="ARBA00022536"/>
    </source>
</evidence>
<dbReference type="Gene3D" id="4.10.410.10">
    <property type="entry name" value="Pancreatic trypsin inhibitor Kunitz domain"/>
    <property type="match status" value="12"/>
</dbReference>
<evidence type="ECO:0000256" key="11">
    <source>
        <dbReference type="SAM" id="SignalP"/>
    </source>
</evidence>
<dbReference type="CDD" id="cd00054">
    <property type="entry name" value="EGF_CA"/>
    <property type="match status" value="1"/>
</dbReference>
<dbReference type="Pfam" id="PF00014">
    <property type="entry name" value="Kunitz_BPTI"/>
    <property type="match status" value="11"/>
</dbReference>
<feature type="domain" description="BPTI/Kunitz inhibitor" evidence="13">
    <location>
        <begin position="35"/>
        <end position="85"/>
    </location>
</feature>
<comment type="caution">
    <text evidence="10">Lacks conserved residue(s) required for the propagation of feature annotation.</text>
</comment>
<keyword evidence="3 10" id="KW-0245">EGF-like domain</keyword>
<feature type="domain" description="BPTI/Kunitz inhibitor" evidence="13">
    <location>
        <begin position="527"/>
        <end position="583"/>
    </location>
</feature>
<keyword evidence="4" id="KW-0800">Toxin</keyword>
<organism evidence="14 15">
    <name type="scientific">Steinernema hermaphroditum</name>
    <dbReference type="NCBI Taxonomy" id="289476"/>
    <lineage>
        <taxon>Eukaryota</taxon>
        <taxon>Metazoa</taxon>
        <taxon>Ecdysozoa</taxon>
        <taxon>Nematoda</taxon>
        <taxon>Chromadorea</taxon>
        <taxon>Rhabditida</taxon>
        <taxon>Tylenchina</taxon>
        <taxon>Panagrolaimomorpha</taxon>
        <taxon>Strongyloidoidea</taxon>
        <taxon>Steinernematidae</taxon>
        <taxon>Steinernema</taxon>
    </lineage>
</organism>
<dbReference type="PROSITE" id="PS50026">
    <property type="entry name" value="EGF_3"/>
    <property type="match status" value="1"/>
</dbReference>
<dbReference type="Proteomes" id="UP001175271">
    <property type="component" value="Unassembled WGS sequence"/>
</dbReference>
<dbReference type="SUPFAM" id="SSF57362">
    <property type="entry name" value="BPTI-like"/>
    <property type="match status" value="12"/>
</dbReference>
<dbReference type="SMART" id="SM00179">
    <property type="entry name" value="EGF_CA"/>
    <property type="match status" value="1"/>
</dbReference>
<comment type="subcellular location">
    <subcellularLocation>
        <location evidence="1">Secreted</location>
    </subcellularLocation>
</comment>
<dbReference type="GO" id="GO:0004867">
    <property type="term" value="F:serine-type endopeptidase inhibitor activity"/>
    <property type="evidence" value="ECO:0007669"/>
    <property type="project" value="UniProtKB-KW"/>
</dbReference>
<dbReference type="SMART" id="SM00131">
    <property type="entry name" value="KU"/>
    <property type="match status" value="12"/>
</dbReference>
<dbReference type="Gene3D" id="2.10.25.10">
    <property type="entry name" value="Laminin"/>
    <property type="match status" value="1"/>
</dbReference>
<proteinExistence type="predicted"/>
<dbReference type="AlphaFoldDB" id="A0AA39HT90"/>
<name>A0AA39HT90_9BILA</name>
<keyword evidence="5" id="KW-0646">Protease inhibitor</keyword>
<evidence type="ECO:0000256" key="9">
    <source>
        <dbReference type="ARBA" id="ARBA00023157"/>
    </source>
</evidence>
<dbReference type="Pfam" id="PF07645">
    <property type="entry name" value="EGF_CA"/>
    <property type="match status" value="1"/>
</dbReference>
<evidence type="ECO:0008006" key="16">
    <source>
        <dbReference type="Google" id="ProtNLM"/>
    </source>
</evidence>
<reference evidence="14" key="1">
    <citation type="submission" date="2023-06" db="EMBL/GenBank/DDBJ databases">
        <title>Genomic analysis of the entomopathogenic nematode Steinernema hermaphroditum.</title>
        <authorList>
            <person name="Schwarz E.M."/>
            <person name="Heppert J.K."/>
            <person name="Baniya A."/>
            <person name="Schwartz H.T."/>
            <person name="Tan C.-H."/>
            <person name="Antoshechkin I."/>
            <person name="Sternberg P.W."/>
            <person name="Goodrich-Blair H."/>
            <person name="Dillman A.R."/>
        </authorList>
    </citation>
    <scope>NUCLEOTIDE SEQUENCE</scope>
    <source>
        <strain evidence="14">PS9179</strain>
        <tissue evidence="14">Whole animal</tissue>
    </source>
</reference>
<accession>A0AA39HT90</accession>
<evidence type="ECO:0000256" key="4">
    <source>
        <dbReference type="ARBA" id="ARBA00022656"/>
    </source>
</evidence>
<keyword evidence="8" id="KW-0722">Serine protease inhibitor</keyword>
<dbReference type="InterPro" id="IPR020901">
    <property type="entry name" value="Prtase_inh_Kunz-CS"/>
</dbReference>
<dbReference type="InterPro" id="IPR050098">
    <property type="entry name" value="TFPI/VKTCI-like"/>
</dbReference>
<keyword evidence="15" id="KW-1185">Reference proteome</keyword>
<gene>
    <name evidence="14" type="ORF">QR680_005752</name>
</gene>
<evidence type="ECO:0000313" key="15">
    <source>
        <dbReference type="Proteomes" id="UP001175271"/>
    </source>
</evidence>
<feature type="domain" description="BPTI/Kunitz inhibitor" evidence="13">
    <location>
        <begin position="210"/>
        <end position="268"/>
    </location>
</feature>
<keyword evidence="6 11" id="KW-0732">Signal</keyword>
<protein>
    <recommendedName>
        <fullName evidence="16">Kunitz/Bovine pancreatic trypsin inhibitor domain protein</fullName>
    </recommendedName>
</protein>
<evidence type="ECO:0000256" key="1">
    <source>
        <dbReference type="ARBA" id="ARBA00004613"/>
    </source>
</evidence>
<dbReference type="GO" id="GO:0005509">
    <property type="term" value="F:calcium ion binding"/>
    <property type="evidence" value="ECO:0007669"/>
    <property type="project" value="InterPro"/>
</dbReference>
<feature type="domain" description="BPTI/Kunitz inhibitor" evidence="13">
    <location>
        <begin position="663"/>
        <end position="719"/>
    </location>
</feature>
<feature type="domain" description="BPTI/Kunitz inhibitor" evidence="13">
    <location>
        <begin position="294"/>
        <end position="356"/>
    </location>
</feature>
<dbReference type="PANTHER" id="PTHR10083">
    <property type="entry name" value="KUNITZ-TYPE PROTEASE INHIBITOR-RELATED"/>
    <property type="match status" value="1"/>
</dbReference>
<evidence type="ECO:0000256" key="6">
    <source>
        <dbReference type="ARBA" id="ARBA00022729"/>
    </source>
</evidence>
<dbReference type="SUPFAM" id="SSF57196">
    <property type="entry name" value="EGF/Laminin"/>
    <property type="match status" value="1"/>
</dbReference>
<dbReference type="PROSITE" id="PS50279">
    <property type="entry name" value="BPTI_KUNITZ_2"/>
    <property type="match status" value="12"/>
</dbReference>
<evidence type="ECO:0000256" key="7">
    <source>
        <dbReference type="ARBA" id="ARBA00022737"/>
    </source>
</evidence>
<feature type="domain" description="BPTI/Kunitz inhibitor" evidence="13">
    <location>
        <begin position="943"/>
        <end position="993"/>
    </location>
</feature>
<keyword evidence="2" id="KW-0964">Secreted</keyword>
<evidence type="ECO:0000259" key="13">
    <source>
        <dbReference type="PROSITE" id="PS50279"/>
    </source>
</evidence>
<sequence length="1214" mass="138690">MRILDLALLQLLLGAAAGRLDSGGTSADADARSPCQKSLAVGSCSGKIPRYYYNAEKDRCFKFHYSGCDGNSNRFISRKHCVKRCSQRRIKKIRLKNKKPKVPKVEAPTVPIPKAPELPKLTATVVVQKPEDECASCHRTFAKCVDGSCQCLPGFVGNGQDCADIDECADDPTLCHEKAYCINTEGSYYCECQVGYAGSGTNCTLHADICSQPFDKRYLQQCDKRGHWEIRFYFDAAVKMCRRFWYGGCAYKENQNIFADAQSCELLCATENNFRIDRREPKGRSKAIRNDNICLDDFDERKLQQCGRGVWQPRFFFNKTSARCEMFWFDDSCRLGAVGSVSRNIFVHKSTCRRLCEDDPGQAVTRKPTIGVITASLTVMTPSTTEAPSKDVLWREEKLADGSNEIPRSSTPPEKVGAVVSMLTDNKLVEEKDESQNNVRFSEKFKMDVTVAVECLDTFDHNLTLSCSDPNSTPNWQNRYYFDPDKRQCVMFWHDGCRSRTRNSFEDLATCQWKCEGQQPTPRARSCLDKFDVAYRSDCNNGRFEQRYFFDHKTKKCTLFYYGRCVSRSKNIFTDHTECKELCETPGKELLRACTQPFDRSYMHSCATDGQFVQHYYFDQETATCRMFWYGNCRGSNENIFPTIQTCQWLCERRSEEKVPMHCLDKFDKHYEDSCGVGAWKEMWFFDHVSGMCKPFWHDDCISASQNIFSSKESCQTLCELPALPYVSPAGERHEAESFRCLEERAVGHCRENLPAFAYNKYTGRCEPFAYSGCGGNGNRFLTLQQCEELCTVYSHVLGPETDCFLPLSVGQGRDDNACLVEAGFRFYYNKEYGRCARFWYFGCGGNGNRFFSHSTCEHTCRLTKHLVATRRELPPVSACFEGLNKGGCQHGEDRPMERWGYTGSKCEKFMYNGCRGNANRFSSAHDCQKVCGKLIAPNSGTCAHWPDWGKCNQLRYMWFYNLTSGVCEQFLWGGCDGNTNRFSTFELCQITCEVPGEDICQEKLDRGNWCESMSNRYYYHAASRTCKGFHYTGCGKSRNNFIHLQDCEDMCIRRTKTAADLAISTDGNRVLSSKSGSAKYKGVKPTEKSLMRRHVRVSGDSRSFIKTEAQWADYGQCLGFRYNVSGAFTRLNSYLCLMEENGVCQTMALSETRGVEKCRVLRPWRRGHHLYSWFFTVNRKPWKRTAEFTRPPTANDTVATLLILPLNDCFNIC</sequence>
<feature type="domain" description="BPTI/Kunitz inhibitor" evidence="13">
    <location>
        <begin position="594"/>
        <end position="651"/>
    </location>
</feature>
<dbReference type="InterPro" id="IPR002223">
    <property type="entry name" value="Kunitz_BPTI"/>
</dbReference>
<dbReference type="EMBL" id="JAUCMV010000003">
    <property type="protein sequence ID" value="KAK0411622.1"/>
    <property type="molecule type" value="Genomic_DNA"/>
</dbReference>
<evidence type="ECO:0000256" key="10">
    <source>
        <dbReference type="PROSITE-ProRule" id="PRU00076"/>
    </source>
</evidence>
<feature type="signal peptide" evidence="11">
    <location>
        <begin position="1"/>
        <end position="17"/>
    </location>
</feature>
<dbReference type="PROSITE" id="PS00280">
    <property type="entry name" value="BPTI_KUNITZ_1"/>
    <property type="match status" value="5"/>
</dbReference>
<feature type="domain" description="BPTI/Kunitz inhibitor" evidence="13">
    <location>
        <begin position="880"/>
        <end position="932"/>
    </location>
</feature>
<dbReference type="InterPro" id="IPR049883">
    <property type="entry name" value="NOTCH1_EGF-like"/>
</dbReference>